<dbReference type="AlphaFoldDB" id="A0A545U6B1"/>
<comment type="caution">
    <text evidence="2">The sequence shown here is derived from an EMBL/GenBank/DDBJ whole genome shotgun (WGS) entry which is preliminary data.</text>
</comment>
<dbReference type="InterPro" id="IPR007553">
    <property type="entry name" value="2-thiour_desulf"/>
</dbReference>
<name>A0A545U6B1_9GAMM</name>
<dbReference type="InterPro" id="IPR017087">
    <property type="entry name" value="UCP037004"/>
</dbReference>
<dbReference type="Pfam" id="PF04463">
    <property type="entry name" value="2-thiour_desulf"/>
    <property type="match status" value="1"/>
</dbReference>
<dbReference type="RefSeq" id="WP_142933530.1">
    <property type="nucleotide sequence ID" value="NZ_ML660169.1"/>
</dbReference>
<proteinExistence type="predicted"/>
<protein>
    <submittedName>
        <fullName evidence="2">DUF1722 domain-containing protein</fullName>
    </submittedName>
</protein>
<dbReference type="PANTHER" id="PTHR30087">
    <property type="entry name" value="INNER MEMBRANE PROTEIN"/>
    <property type="match status" value="1"/>
</dbReference>
<dbReference type="PANTHER" id="PTHR30087:SF0">
    <property type="entry name" value="INNER MEMBRANE PROTEIN"/>
    <property type="match status" value="1"/>
</dbReference>
<dbReference type="Proteomes" id="UP000315439">
    <property type="component" value="Unassembled WGS sequence"/>
</dbReference>
<reference evidence="2 3" key="1">
    <citation type="submission" date="2019-07" db="EMBL/GenBank/DDBJ databases">
        <title>Draft genome for Aliikangiella sp. M105.</title>
        <authorList>
            <person name="Wang G."/>
        </authorList>
    </citation>
    <scope>NUCLEOTIDE SEQUENCE [LARGE SCALE GENOMIC DNA]</scope>
    <source>
        <strain evidence="2 3">M105</strain>
    </source>
</reference>
<feature type="domain" description="DUF1722" evidence="1">
    <location>
        <begin position="187"/>
        <end position="303"/>
    </location>
</feature>
<evidence type="ECO:0000313" key="3">
    <source>
        <dbReference type="Proteomes" id="UP000315439"/>
    </source>
</evidence>
<accession>A0A545U6B1</accession>
<dbReference type="Pfam" id="PF08349">
    <property type="entry name" value="DUF1722"/>
    <property type="match status" value="1"/>
</dbReference>
<evidence type="ECO:0000313" key="2">
    <source>
        <dbReference type="EMBL" id="TQV84943.1"/>
    </source>
</evidence>
<dbReference type="PIRSF" id="PIRSF037004">
    <property type="entry name" value="UCP037004"/>
    <property type="match status" value="1"/>
</dbReference>
<evidence type="ECO:0000259" key="1">
    <source>
        <dbReference type="Pfam" id="PF08349"/>
    </source>
</evidence>
<gene>
    <name evidence="2" type="ORF">FLL46_21355</name>
</gene>
<keyword evidence="3" id="KW-1185">Reference proteome</keyword>
<sequence length="313" mass="35423">MIKVGISQCLMGAKVRYDGGHKQNRFCKDVLSEVFDFVSLCPEVGIGLTTPRKTIRLVGDPKTPRAVLSDDIEQDFTDALEIFAEEREGLLAELSGYIFCKASPSCGVERVKVYRENGYAEKTGIGIFAARVRKLFPHLPLEEDGRLNDPLLRDSFIKRVYVYSEWQKINKSGLSTNNLFRFHARHKMTLLAHCQKTYRMLGPLVASANPGNLKIIANQYFGLLMQALAKVATRSNNTNVLMHLQGYLKNELSADDKAELTQSILGYRNGTEPILAPLALLKHHFRNFPNLYVEEQSFLEPYPKQLAIRVKMQ</sequence>
<dbReference type="OrthoDB" id="495783at2"/>
<organism evidence="2 3">
    <name type="scientific">Aliikangiella coralliicola</name>
    <dbReference type="NCBI Taxonomy" id="2592383"/>
    <lineage>
        <taxon>Bacteria</taxon>
        <taxon>Pseudomonadati</taxon>
        <taxon>Pseudomonadota</taxon>
        <taxon>Gammaproteobacteria</taxon>
        <taxon>Oceanospirillales</taxon>
        <taxon>Pleioneaceae</taxon>
        <taxon>Aliikangiella</taxon>
    </lineage>
</organism>
<dbReference type="EMBL" id="VIKS01000013">
    <property type="protein sequence ID" value="TQV84943.1"/>
    <property type="molecule type" value="Genomic_DNA"/>
</dbReference>
<dbReference type="InterPro" id="IPR013560">
    <property type="entry name" value="DUF1722"/>
</dbReference>